<dbReference type="PANTHER" id="PTHR12526:SF638">
    <property type="entry name" value="SPORE COAT PROTEIN SA"/>
    <property type="match status" value="1"/>
</dbReference>
<dbReference type="Pfam" id="PF13692">
    <property type="entry name" value="Glyco_trans_1_4"/>
    <property type="match status" value="1"/>
</dbReference>
<dbReference type="Pfam" id="PF13439">
    <property type="entry name" value="Glyco_transf_4"/>
    <property type="match status" value="1"/>
</dbReference>
<dbReference type="AlphaFoldDB" id="A0A450YGY0"/>
<accession>A0A450YGY0</accession>
<dbReference type="Gene3D" id="3.40.50.2000">
    <property type="entry name" value="Glycogen Phosphorylase B"/>
    <property type="match status" value="2"/>
</dbReference>
<dbReference type="GO" id="GO:0016757">
    <property type="term" value="F:glycosyltransferase activity"/>
    <property type="evidence" value="ECO:0007669"/>
    <property type="project" value="UniProtKB-ARBA"/>
</dbReference>
<protein>
    <submittedName>
        <fullName evidence="2">Glycosyltransferase involved in cell wall bisynthesis</fullName>
    </submittedName>
</protein>
<dbReference type="CDD" id="cd03819">
    <property type="entry name" value="GT4_WavL-like"/>
    <property type="match status" value="1"/>
</dbReference>
<dbReference type="EMBL" id="CAADFR010000074">
    <property type="protein sequence ID" value="VFK40804.1"/>
    <property type="molecule type" value="Genomic_DNA"/>
</dbReference>
<evidence type="ECO:0000313" key="2">
    <source>
        <dbReference type="EMBL" id="VFK40804.1"/>
    </source>
</evidence>
<name>A0A450YGY0_9GAMM</name>
<proteinExistence type="predicted"/>
<feature type="domain" description="Glycosyltransferase subfamily 4-like N-terminal" evidence="1">
    <location>
        <begin position="39"/>
        <end position="187"/>
    </location>
</feature>
<dbReference type="PANTHER" id="PTHR12526">
    <property type="entry name" value="GLYCOSYLTRANSFERASE"/>
    <property type="match status" value="1"/>
</dbReference>
<evidence type="ECO:0000259" key="1">
    <source>
        <dbReference type="Pfam" id="PF13439"/>
    </source>
</evidence>
<dbReference type="SUPFAM" id="SSF53756">
    <property type="entry name" value="UDP-Glycosyltransferase/glycogen phosphorylase"/>
    <property type="match status" value="1"/>
</dbReference>
<sequence length="393" mass="43699">MSGMQELEYGKAHSRRGGRVITRSKPMHIVQILPELDQGGVERGTVEVNRELVRRGHDSTVISAGGKLVRQIEAEGGKHIALDVCSKNPLTVPFRTRALRARLQALRPDILHARSRVPAWLSHFANKKPRIPFVTTVHGLNSVNPYSRIMTSGDTVICVSEVVRDHIIRHYGTDIQKVRVIQRGVDMNIFDPGKVDHGKVRDLRNRYELNGRLVVSSVGRITWLKDYETFIHAISLVRKKIPHVAGLIVGGYRQDKAEYFESLAQRVAEKRLEKNLFFVGSQEDMVSIYASSDMVVNASLKMGNMGRTVVEALALGKPVIATTFEGLTNLVVDGRNGFVIKNKDPRGLADAILETANASFDANSIRAGIPYDYTLDCMVRQLLKVYGALGAKQ</sequence>
<organism evidence="2">
    <name type="scientific">Candidatus Kentrum sp. SD</name>
    <dbReference type="NCBI Taxonomy" id="2126332"/>
    <lineage>
        <taxon>Bacteria</taxon>
        <taxon>Pseudomonadati</taxon>
        <taxon>Pseudomonadota</taxon>
        <taxon>Gammaproteobacteria</taxon>
        <taxon>Candidatus Kentrum</taxon>
    </lineage>
</organism>
<gene>
    <name evidence="2" type="ORF">BECKSD772F_GA0070984_10743</name>
</gene>
<keyword evidence="2" id="KW-0808">Transferase</keyword>
<reference evidence="2" key="1">
    <citation type="submission" date="2019-02" db="EMBL/GenBank/DDBJ databases">
        <authorList>
            <person name="Gruber-Vodicka R. H."/>
            <person name="Seah K. B. B."/>
        </authorList>
    </citation>
    <scope>NUCLEOTIDE SEQUENCE</scope>
    <source>
        <strain evidence="2">BECK_S1321</strain>
    </source>
</reference>
<dbReference type="InterPro" id="IPR028098">
    <property type="entry name" value="Glyco_trans_4-like_N"/>
</dbReference>